<dbReference type="InterPro" id="IPR000835">
    <property type="entry name" value="HTH_MarR-typ"/>
</dbReference>
<gene>
    <name evidence="6" type="ORF">GCM10009740_00780</name>
</gene>
<accession>A0ABN2TQN5</accession>
<name>A0ABN2TQN5_9MICO</name>
<evidence type="ECO:0000256" key="1">
    <source>
        <dbReference type="ARBA" id="ARBA00023015"/>
    </source>
</evidence>
<dbReference type="EMBL" id="BAAANB010000001">
    <property type="protein sequence ID" value="GAA2017203.1"/>
    <property type="molecule type" value="Genomic_DNA"/>
</dbReference>
<organism evidence="6 7">
    <name type="scientific">Terrabacter terrae</name>
    <dbReference type="NCBI Taxonomy" id="318434"/>
    <lineage>
        <taxon>Bacteria</taxon>
        <taxon>Bacillati</taxon>
        <taxon>Actinomycetota</taxon>
        <taxon>Actinomycetes</taxon>
        <taxon>Micrococcales</taxon>
        <taxon>Intrasporangiaceae</taxon>
        <taxon>Terrabacter</taxon>
    </lineage>
</organism>
<dbReference type="PROSITE" id="PS50995">
    <property type="entry name" value="HTH_MARR_2"/>
    <property type="match status" value="1"/>
</dbReference>
<comment type="caution">
    <text evidence="6">The sequence shown here is derived from an EMBL/GenBank/DDBJ whole genome shotgun (WGS) entry which is preliminary data.</text>
</comment>
<dbReference type="InterPro" id="IPR036388">
    <property type="entry name" value="WH-like_DNA-bd_sf"/>
</dbReference>
<evidence type="ECO:0000313" key="7">
    <source>
        <dbReference type="Proteomes" id="UP001501285"/>
    </source>
</evidence>
<evidence type="ECO:0000259" key="5">
    <source>
        <dbReference type="PROSITE" id="PS50995"/>
    </source>
</evidence>
<evidence type="ECO:0000256" key="4">
    <source>
        <dbReference type="SAM" id="MobiDB-lite"/>
    </source>
</evidence>
<reference evidence="6 7" key="1">
    <citation type="journal article" date="2019" name="Int. J. Syst. Evol. Microbiol.">
        <title>The Global Catalogue of Microorganisms (GCM) 10K type strain sequencing project: providing services to taxonomists for standard genome sequencing and annotation.</title>
        <authorList>
            <consortium name="The Broad Institute Genomics Platform"/>
            <consortium name="The Broad Institute Genome Sequencing Center for Infectious Disease"/>
            <person name="Wu L."/>
            <person name="Ma J."/>
        </authorList>
    </citation>
    <scope>NUCLEOTIDE SEQUENCE [LARGE SCALE GENOMIC DNA]</scope>
    <source>
        <strain evidence="6 7">JCM 14283</strain>
    </source>
</reference>
<dbReference type="Gene3D" id="1.10.10.10">
    <property type="entry name" value="Winged helix-like DNA-binding domain superfamily/Winged helix DNA-binding domain"/>
    <property type="match status" value="1"/>
</dbReference>
<feature type="compositionally biased region" description="Basic and acidic residues" evidence="4">
    <location>
        <begin position="163"/>
        <end position="172"/>
    </location>
</feature>
<keyword evidence="3" id="KW-0804">Transcription</keyword>
<evidence type="ECO:0000313" key="6">
    <source>
        <dbReference type="EMBL" id="GAA2017203.1"/>
    </source>
</evidence>
<sequence>MRVGVSKDEANEVFLGLLRVQKLLVAAKHSAPRLEDGVDVTAYPVLFVVAGAGTVRISELAATLHNDVSTVSRQVSSLVTSGLLEKSADPSDGRASVISLTDTGREALGRIQDGRAAWFQGLLSHWDGPATAEFVTRLRELADALDANLRARGATTPPMPFDSTRDQKQKED</sequence>
<dbReference type="Pfam" id="PF12802">
    <property type="entry name" value="MarR_2"/>
    <property type="match status" value="1"/>
</dbReference>
<dbReference type="PANTHER" id="PTHR33164:SF57">
    <property type="entry name" value="MARR-FAMILY TRANSCRIPTIONAL REGULATOR"/>
    <property type="match status" value="1"/>
</dbReference>
<keyword evidence="7" id="KW-1185">Reference proteome</keyword>
<dbReference type="SMART" id="SM00347">
    <property type="entry name" value="HTH_MARR"/>
    <property type="match status" value="1"/>
</dbReference>
<dbReference type="InterPro" id="IPR036390">
    <property type="entry name" value="WH_DNA-bd_sf"/>
</dbReference>
<dbReference type="Proteomes" id="UP001501285">
    <property type="component" value="Unassembled WGS sequence"/>
</dbReference>
<evidence type="ECO:0000256" key="2">
    <source>
        <dbReference type="ARBA" id="ARBA00023125"/>
    </source>
</evidence>
<evidence type="ECO:0000256" key="3">
    <source>
        <dbReference type="ARBA" id="ARBA00023163"/>
    </source>
</evidence>
<feature type="domain" description="HTH marR-type" evidence="5">
    <location>
        <begin position="10"/>
        <end position="143"/>
    </location>
</feature>
<dbReference type="RefSeq" id="WP_343985832.1">
    <property type="nucleotide sequence ID" value="NZ_BAAANB010000001.1"/>
</dbReference>
<proteinExistence type="predicted"/>
<dbReference type="InterPro" id="IPR023187">
    <property type="entry name" value="Tscrpt_reg_MarR-type_CS"/>
</dbReference>
<feature type="region of interest" description="Disordered" evidence="4">
    <location>
        <begin position="149"/>
        <end position="172"/>
    </location>
</feature>
<dbReference type="PANTHER" id="PTHR33164">
    <property type="entry name" value="TRANSCRIPTIONAL REGULATOR, MARR FAMILY"/>
    <property type="match status" value="1"/>
</dbReference>
<keyword evidence="1" id="KW-0805">Transcription regulation</keyword>
<keyword evidence="2" id="KW-0238">DNA-binding</keyword>
<dbReference type="InterPro" id="IPR039422">
    <property type="entry name" value="MarR/SlyA-like"/>
</dbReference>
<dbReference type="SUPFAM" id="SSF46785">
    <property type="entry name" value="Winged helix' DNA-binding domain"/>
    <property type="match status" value="1"/>
</dbReference>
<dbReference type="PROSITE" id="PS01117">
    <property type="entry name" value="HTH_MARR_1"/>
    <property type="match status" value="1"/>
</dbReference>
<protein>
    <recommendedName>
        <fullName evidence="5">HTH marR-type domain-containing protein</fullName>
    </recommendedName>
</protein>